<dbReference type="PANTHER" id="PTHR35004:SF7">
    <property type="entry name" value="INTEGRASE PROTEIN"/>
    <property type="match status" value="1"/>
</dbReference>
<dbReference type="PROSITE" id="PS50994">
    <property type="entry name" value="INTEGRASE"/>
    <property type="match status" value="1"/>
</dbReference>
<sequence length="418" mass="48377">MKAEEGSKFDIEHVNLAELGRLTNIPRHRLRRIQKNGFKVLPNGNKGRKASETVMTGYTGVVDNLLKSNVTNSEVIYDRICSQGYSGGVSMVKDYIAKHRDLVPAKREIVSSQGNRGRRYSTGPGECYQMDWGFVKVANERGQEYKVACFAMICHHCGERYVEFFPNARQERLFIGMIHAFIYMGVPQTVLTDNMKSVTTGRDADGKPIWQKDYAVFMKDVGFKTKLCKARHPFTKGQVERLIRFVKENFVVGRTFGNITDLNIEALKWCNEQNGKYHKAVDCIPADKHKEECCKVTRMFTLTLDMRKYLAPLRKITFDGFVNYEGRRFGVPRYYCEKTCRIERDGFYIRIYDKDLNKVLTTHSVTWSRKDSFCIDQYSDEPEEQPTAPVKAVLHQHEEVPEIGFEKFDFGKKVHWND</sequence>
<dbReference type="InterPro" id="IPR036397">
    <property type="entry name" value="RNaseH_sf"/>
</dbReference>
<evidence type="ECO:0000313" key="3">
    <source>
        <dbReference type="Proteomes" id="UP001286174"/>
    </source>
</evidence>
<dbReference type="NCBIfam" id="NF033546">
    <property type="entry name" value="transpos_IS21"/>
    <property type="match status" value="1"/>
</dbReference>
<feature type="domain" description="Integrase catalytic" evidence="1">
    <location>
        <begin position="120"/>
        <end position="293"/>
    </location>
</feature>
<name>A0AB35U674_9FIRM</name>
<dbReference type="PROSITE" id="PS00716">
    <property type="entry name" value="SIGMA70_2"/>
    <property type="match status" value="1"/>
</dbReference>
<reference evidence="2 3" key="1">
    <citation type="submission" date="2022-03" db="EMBL/GenBank/DDBJ databases">
        <title>Novel taxa within the pig intestine.</title>
        <authorList>
            <person name="Wylensek D."/>
            <person name="Bishof K."/>
            <person name="Afrizal A."/>
            <person name="Clavel T."/>
        </authorList>
    </citation>
    <scope>NUCLEOTIDE SEQUENCE [LARGE SCALE GENOMIC DNA]</scope>
    <source>
        <strain evidence="2 3">CLA-KB-P133</strain>
    </source>
</reference>
<dbReference type="Gene3D" id="3.30.420.10">
    <property type="entry name" value="Ribonuclease H-like superfamily/Ribonuclease H"/>
    <property type="match status" value="1"/>
</dbReference>
<dbReference type="RefSeq" id="WP_370596775.1">
    <property type="nucleotide sequence ID" value="NZ_JALBUR010000069.1"/>
</dbReference>
<keyword evidence="3" id="KW-1185">Reference proteome</keyword>
<gene>
    <name evidence="2" type="primary">istA</name>
    <name evidence="2" type="ORF">MOZ60_11395</name>
</gene>
<dbReference type="Proteomes" id="UP001286174">
    <property type="component" value="Unassembled WGS sequence"/>
</dbReference>
<dbReference type="GO" id="GO:0006352">
    <property type="term" value="P:DNA-templated transcription initiation"/>
    <property type="evidence" value="ECO:0007669"/>
    <property type="project" value="InterPro"/>
</dbReference>
<dbReference type="InterPro" id="IPR000943">
    <property type="entry name" value="RNA_pol_sigma70"/>
</dbReference>
<dbReference type="EMBL" id="JALBUR010000069">
    <property type="protein sequence ID" value="MDX8420681.1"/>
    <property type="molecule type" value="Genomic_DNA"/>
</dbReference>
<dbReference type="GO" id="GO:0003700">
    <property type="term" value="F:DNA-binding transcription factor activity"/>
    <property type="evidence" value="ECO:0007669"/>
    <property type="project" value="InterPro"/>
</dbReference>
<accession>A0AB35U674</accession>
<evidence type="ECO:0000259" key="1">
    <source>
        <dbReference type="PROSITE" id="PS50994"/>
    </source>
</evidence>
<dbReference type="SUPFAM" id="SSF53098">
    <property type="entry name" value="Ribonuclease H-like"/>
    <property type="match status" value="1"/>
</dbReference>
<dbReference type="AlphaFoldDB" id="A0AB35U674"/>
<dbReference type="InterPro" id="IPR012337">
    <property type="entry name" value="RNaseH-like_sf"/>
</dbReference>
<dbReference type="InterPro" id="IPR001584">
    <property type="entry name" value="Integrase_cat-core"/>
</dbReference>
<organism evidence="2 3">
    <name type="scientific">Grylomicrobium aquisgranensis</name>
    <dbReference type="NCBI Taxonomy" id="2926318"/>
    <lineage>
        <taxon>Bacteria</taxon>
        <taxon>Bacillati</taxon>
        <taxon>Bacillota</taxon>
        <taxon>Erysipelotrichia</taxon>
        <taxon>Erysipelotrichales</taxon>
        <taxon>Erysipelotrichaceae</taxon>
        <taxon>Grylomicrobium</taxon>
    </lineage>
</organism>
<dbReference type="GO" id="GO:0015074">
    <property type="term" value="P:DNA integration"/>
    <property type="evidence" value="ECO:0007669"/>
    <property type="project" value="InterPro"/>
</dbReference>
<dbReference type="Pfam" id="PF00665">
    <property type="entry name" value="rve"/>
    <property type="match status" value="1"/>
</dbReference>
<dbReference type="GO" id="GO:0003676">
    <property type="term" value="F:nucleic acid binding"/>
    <property type="evidence" value="ECO:0007669"/>
    <property type="project" value="InterPro"/>
</dbReference>
<protein>
    <submittedName>
        <fullName evidence="2">IS21 family transposase</fullName>
    </submittedName>
</protein>
<dbReference type="PANTHER" id="PTHR35004">
    <property type="entry name" value="TRANSPOSASE RV3428C-RELATED"/>
    <property type="match status" value="1"/>
</dbReference>
<comment type="caution">
    <text evidence="2">The sequence shown here is derived from an EMBL/GenBank/DDBJ whole genome shotgun (WGS) entry which is preliminary data.</text>
</comment>
<proteinExistence type="predicted"/>
<evidence type="ECO:0000313" key="2">
    <source>
        <dbReference type="EMBL" id="MDX8420681.1"/>
    </source>
</evidence>